<sequence>MVSESSWVRRSLDHDYHMPGDKAAMTSVMVVRASKVAQGKEKAPMQQLRNGDCVEEPDWADVCNKMFEVSRMQGNLEEGLKEVNRSIYQVAENAKLVAEKANANADKMVLLLLKVLVQLSEGLLQETSMDARSEMGRMSETAPKEGEAEEAPPVEEQETIGADEAAAAVRASMADGMGAWGARTSRKLGQGNSLLPIPSEQEIAGRKCKSKMAGYHNIT</sequence>
<evidence type="ECO:0000313" key="3">
    <source>
        <dbReference type="Proteomes" id="UP001497516"/>
    </source>
</evidence>
<accession>A0AAV2F9B6</accession>
<keyword evidence="3" id="KW-1185">Reference proteome</keyword>
<evidence type="ECO:0000313" key="2">
    <source>
        <dbReference type="EMBL" id="CAL1394841.1"/>
    </source>
</evidence>
<feature type="compositionally biased region" description="Basic and acidic residues" evidence="1">
    <location>
        <begin position="131"/>
        <end position="146"/>
    </location>
</feature>
<evidence type="ECO:0000256" key="1">
    <source>
        <dbReference type="SAM" id="MobiDB-lite"/>
    </source>
</evidence>
<dbReference type="AlphaFoldDB" id="A0AAV2F9B6"/>
<feature type="region of interest" description="Disordered" evidence="1">
    <location>
        <begin position="131"/>
        <end position="158"/>
    </location>
</feature>
<proteinExistence type="predicted"/>
<name>A0AAV2F9B6_9ROSI</name>
<protein>
    <submittedName>
        <fullName evidence="2">Uncharacterized protein</fullName>
    </submittedName>
</protein>
<dbReference type="EMBL" id="OZ034819">
    <property type="protein sequence ID" value="CAL1394841.1"/>
    <property type="molecule type" value="Genomic_DNA"/>
</dbReference>
<dbReference type="Proteomes" id="UP001497516">
    <property type="component" value="Chromosome 6"/>
</dbReference>
<gene>
    <name evidence="2" type="ORF">LTRI10_LOCUS35316</name>
</gene>
<organism evidence="2 3">
    <name type="scientific">Linum trigynum</name>
    <dbReference type="NCBI Taxonomy" id="586398"/>
    <lineage>
        <taxon>Eukaryota</taxon>
        <taxon>Viridiplantae</taxon>
        <taxon>Streptophyta</taxon>
        <taxon>Embryophyta</taxon>
        <taxon>Tracheophyta</taxon>
        <taxon>Spermatophyta</taxon>
        <taxon>Magnoliopsida</taxon>
        <taxon>eudicotyledons</taxon>
        <taxon>Gunneridae</taxon>
        <taxon>Pentapetalae</taxon>
        <taxon>rosids</taxon>
        <taxon>fabids</taxon>
        <taxon>Malpighiales</taxon>
        <taxon>Linaceae</taxon>
        <taxon>Linum</taxon>
    </lineage>
</organism>
<reference evidence="2 3" key="1">
    <citation type="submission" date="2024-04" db="EMBL/GenBank/DDBJ databases">
        <authorList>
            <person name="Fracassetti M."/>
        </authorList>
    </citation>
    <scope>NUCLEOTIDE SEQUENCE [LARGE SCALE GENOMIC DNA]</scope>
</reference>
<feature type="compositionally biased region" description="Acidic residues" evidence="1">
    <location>
        <begin position="147"/>
        <end position="158"/>
    </location>
</feature>